<dbReference type="InterPro" id="IPR052967">
    <property type="entry name" value="Stress_Response_Assoc"/>
</dbReference>
<evidence type="ECO:0000313" key="3">
    <source>
        <dbReference type="Proteomes" id="UP000632377"/>
    </source>
</evidence>
<protein>
    <submittedName>
        <fullName evidence="2">YsnF/AvaK domain-containing protein</fullName>
    </submittedName>
</protein>
<dbReference type="RefSeq" id="WP_202747091.1">
    <property type="nucleotide sequence ID" value="NZ_JAESWC010000001.1"/>
</dbReference>
<evidence type="ECO:0000259" key="1">
    <source>
        <dbReference type="Pfam" id="PF09557"/>
    </source>
</evidence>
<dbReference type="InterPro" id="IPR019060">
    <property type="entry name" value="DUF2382"/>
</dbReference>
<dbReference type="NCBIfam" id="TIGR02271">
    <property type="entry name" value="YsnF/AvaK domain"/>
    <property type="match status" value="1"/>
</dbReference>
<name>A0ABS1T545_9CLOT</name>
<proteinExistence type="predicted"/>
<accession>A0ABS1T545</accession>
<sequence length="138" mass="16066">MSQDITSFDEKLKLHEEKLDISKEWIKTADVKMHKETVTREETIKVPVERVELVIETIPLAENSSSKTETIRIPISEESFEIIKYHVILEEVSYYINEYQDNKCITETLKKEKLNVETSGFTTVVDKETKDLPDTSLE</sequence>
<organism evidence="2 3">
    <name type="scientific">Clostridium rhizosphaerae</name>
    <dbReference type="NCBI Taxonomy" id="2803861"/>
    <lineage>
        <taxon>Bacteria</taxon>
        <taxon>Bacillati</taxon>
        <taxon>Bacillota</taxon>
        <taxon>Clostridia</taxon>
        <taxon>Eubacteriales</taxon>
        <taxon>Clostridiaceae</taxon>
        <taxon>Clostridium</taxon>
    </lineage>
</organism>
<gene>
    <name evidence="2" type="ORF">JK636_01645</name>
</gene>
<evidence type="ECO:0000313" key="2">
    <source>
        <dbReference type="EMBL" id="MBL4934457.1"/>
    </source>
</evidence>
<dbReference type="Pfam" id="PF09557">
    <property type="entry name" value="DUF2382"/>
    <property type="match status" value="1"/>
</dbReference>
<dbReference type="PANTHER" id="PTHR38463">
    <property type="entry name" value="STRESS RESPONSE PROTEIN YSNF"/>
    <property type="match status" value="1"/>
</dbReference>
<dbReference type="PANTHER" id="PTHR38463:SF1">
    <property type="entry name" value="STRESS RESPONSE PROTEIN YSNF"/>
    <property type="match status" value="1"/>
</dbReference>
<dbReference type="EMBL" id="JAESWC010000001">
    <property type="protein sequence ID" value="MBL4934457.1"/>
    <property type="molecule type" value="Genomic_DNA"/>
</dbReference>
<feature type="domain" description="DUF2382" evidence="1">
    <location>
        <begin position="12"/>
        <end position="116"/>
    </location>
</feature>
<keyword evidence="3" id="KW-1185">Reference proteome</keyword>
<comment type="caution">
    <text evidence="2">The sequence shown here is derived from an EMBL/GenBank/DDBJ whole genome shotgun (WGS) entry which is preliminary data.</text>
</comment>
<reference evidence="2 3" key="1">
    <citation type="submission" date="2021-01" db="EMBL/GenBank/DDBJ databases">
        <title>Genome public.</title>
        <authorList>
            <person name="Liu C."/>
            <person name="Sun Q."/>
        </authorList>
    </citation>
    <scope>NUCLEOTIDE SEQUENCE [LARGE SCALE GENOMIC DNA]</scope>
    <source>
        <strain evidence="2 3">YIM B02515</strain>
    </source>
</reference>
<dbReference type="Proteomes" id="UP000632377">
    <property type="component" value="Unassembled WGS sequence"/>
</dbReference>